<keyword evidence="3" id="KW-1185">Reference proteome</keyword>
<dbReference type="OMA" id="QANMFFR"/>
<name>A0A9J6GZG8_HAELO</name>
<dbReference type="Gene3D" id="3.80.10.10">
    <property type="entry name" value="Ribonuclease Inhibitor"/>
    <property type="match status" value="1"/>
</dbReference>
<dbReference type="Proteomes" id="UP000821853">
    <property type="component" value="Chromosome 8"/>
</dbReference>
<sequence>MKHFAIINRTGSLPSSPRACPWTCEGSALLRRWTALWSTGACFDQNGRKVAALLFASCPSFESSLLLRAASSNLVSSAVVRTLVVVHNRDTVRNLLDWFRPLHVLVLHHDLRAQDGDGSRWREIGGEGPQLQKLMGSTPALGMHNLALSTETICGLLRDCVHLYNLQTSLHDFASPAADPRVSAVLAHSRARCRSSLARSAGLHCGAPGRQCNGPLEHHPGPYGPGGQALPVPQSSREFDPSEETATVEAVATKQQKQAGGDQLSPWQRGKEQREHAAPPFSVTAFSCLVTTSHKETIAKIALFKNLIAVSLTFITRDGLCPFRGLLEQTLKELKLECLSLRFIEGVSLNTIAHSWPRLQSLSLSECTIEDESFVSGMFAGLVNLRLGLGVSFRSLELLVNAARRLVTLRLDGDQLCTAFVGWCSLASLESLERLYLGTEKALKALALTAEDLQFLVKALPSLRFVSTNSYDLRLFFDNYMPRVTTEWCQCATCAAHFPLISKSQRDIWMKMVVPPRRKAL</sequence>
<evidence type="ECO:0000313" key="3">
    <source>
        <dbReference type="Proteomes" id="UP000821853"/>
    </source>
</evidence>
<dbReference type="OrthoDB" id="6479635at2759"/>
<dbReference type="EMBL" id="JABSTR010000010">
    <property type="protein sequence ID" value="KAH9379828.1"/>
    <property type="molecule type" value="Genomic_DNA"/>
</dbReference>
<dbReference type="VEuPathDB" id="VectorBase:HLOH_052133"/>
<organism evidence="2 3">
    <name type="scientific">Haemaphysalis longicornis</name>
    <name type="common">Bush tick</name>
    <dbReference type="NCBI Taxonomy" id="44386"/>
    <lineage>
        <taxon>Eukaryota</taxon>
        <taxon>Metazoa</taxon>
        <taxon>Ecdysozoa</taxon>
        <taxon>Arthropoda</taxon>
        <taxon>Chelicerata</taxon>
        <taxon>Arachnida</taxon>
        <taxon>Acari</taxon>
        <taxon>Parasitiformes</taxon>
        <taxon>Ixodida</taxon>
        <taxon>Ixodoidea</taxon>
        <taxon>Ixodidae</taxon>
        <taxon>Haemaphysalinae</taxon>
        <taxon>Haemaphysalis</taxon>
    </lineage>
</organism>
<gene>
    <name evidence="2" type="ORF">HPB48_010399</name>
</gene>
<comment type="caution">
    <text evidence="2">The sequence shown here is derived from an EMBL/GenBank/DDBJ whole genome shotgun (WGS) entry which is preliminary data.</text>
</comment>
<dbReference type="InterPro" id="IPR032675">
    <property type="entry name" value="LRR_dom_sf"/>
</dbReference>
<dbReference type="SUPFAM" id="SSF52058">
    <property type="entry name" value="L domain-like"/>
    <property type="match status" value="1"/>
</dbReference>
<accession>A0A9J6GZG8</accession>
<feature type="region of interest" description="Disordered" evidence="1">
    <location>
        <begin position="216"/>
        <end position="276"/>
    </location>
</feature>
<evidence type="ECO:0000256" key="1">
    <source>
        <dbReference type="SAM" id="MobiDB-lite"/>
    </source>
</evidence>
<evidence type="ECO:0000313" key="2">
    <source>
        <dbReference type="EMBL" id="KAH9379828.1"/>
    </source>
</evidence>
<protein>
    <submittedName>
        <fullName evidence="2">Uncharacterized protein</fullName>
    </submittedName>
</protein>
<reference evidence="2 3" key="1">
    <citation type="journal article" date="2020" name="Cell">
        <title>Large-Scale Comparative Analyses of Tick Genomes Elucidate Their Genetic Diversity and Vector Capacities.</title>
        <authorList>
            <consortium name="Tick Genome and Microbiome Consortium (TIGMIC)"/>
            <person name="Jia N."/>
            <person name="Wang J."/>
            <person name="Shi W."/>
            <person name="Du L."/>
            <person name="Sun Y."/>
            <person name="Zhan W."/>
            <person name="Jiang J.F."/>
            <person name="Wang Q."/>
            <person name="Zhang B."/>
            <person name="Ji P."/>
            <person name="Bell-Sakyi L."/>
            <person name="Cui X.M."/>
            <person name="Yuan T.T."/>
            <person name="Jiang B.G."/>
            <person name="Yang W.F."/>
            <person name="Lam T.T."/>
            <person name="Chang Q.C."/>
            <person name="Ding S.J."/>
            <person name="Wang X.J."/>
            <person name="Zhu J.G."/>
            <person name="Ruan X.D."/>
            <person name="Zhao L."/>
            <person name="Wei J.T."/>
            <person name="Ye R.Z."/>
            <person name="Que T.C."/>
            <person name="Du C.H."/>
            <person name="Zhou Y.H."/>
            <person name="Cheng J.X."/>
            <person name="Dai P.F."/>
            <person name="Guo W.B."/>
            <person name="Han X.H."/>
            <person name="Huang E.J."/>
            <person name="Li L.F."/>
            <person name="Wei W."/>
            <person name="Gao Y.C."/>
            <person name="Liu J.Z."/>
            <person name="Shao H.Z."/>
            <person name="Wang X."/>
            <person name="Wang C.C."/>
            <person name="Yang T.C."/>
            <person name="Huo Q.B."/>
            <person name="Li W."/>
            <person name="Chen H.Y."/>
            <person name="Chen S.E."/>
            <person name="Zhou L.G."/>
            <person name="Ni X.B."/>
            <person name="Tian J.H."/>
            <person name="Sheng Y."/>
            <person name="Liu T."/>
            <person name="Pan Y.S."/>
            <person name="Xia L.Y."/>
            <person name="Li J."/>
            <person name="Zhao F."/>
            <person name="Cao W.C."/>
        </authorList>
    </citation>
    <scope>NUCLEOTIDE SEQUENCE [LARGE SCALE GENOMIC DNA]</scope>
    <source>
        <strain evidence="2">HaeL-2018</strain>
    </source>
</reference>
<proteinExistence type="predicted"/>
<dbReference type="AlphaFoldDB" id="A0A9J6GZG8"/>